<protein>
    <submittedName>
        <fullName evidence="1">Sterol 3-beta-glucosyltransferase</fullName>
        <ecNumber evidence="1">2.4.1.173</ecNumber>
    </submittedName>
</protein>
<accession>A0ACC2RL92</accession>
<organism evidence="1 2">
    <name type="scientific">Entomophthora muscae</name>
    <dbReference type="NCBI Taxonomy" id="34485"/>
    <lineage>
        <taxon>Eukaryota</taxon>
        <taxon>Fungi</taxon>
        <taxon>Fungi incertae sedis</taxon>
        <taxon>Zoopagomycota</taxon>
        <taxon>Entomophthoromycotina</taxon>
        <taxon>Entomophthoromycetes</taxon>
        <taxon>Entomophthorales</taxon>
        <taxon>Entomophthoraceae</taxon>
        <taxon>Entomophthora</taxon>
    </lineage>
</organism>
<comment type="caution">
    <text evidence="1">The sequence shown here is derived from an EMBL/GenBank/DDBJ whole genome shotgun (WGS) entry which is preliminary data.</text>
</comment>
<sequence>MNNSMINFLTAASRLGDYDKEDDFFEEPDEIQKTDKPVNPDSENVSDTEDQDLNARINKDFLYNVKKLSVSSQVYSIKPTPHPYLYRNSSINSLLPEDILQLSNSDVPADSSCDSKVQVEAFQKKSLDEKIQSIFELPKAENLIQEFPCWLMNTVLLQGQHVSNRKFSFVPCTCSAR</sequence>
<proteinExistence type="predicted"/>
<keyword evidence="1" id="KW-0808">Transferase</keyword>
<keyword evidence="1" id="KW-0328">Glycosyltransferase</keyword>
<evidence type="ECO:0000313" key="2">
    <source>
        <dbReference type="Proteomes" id="UP001165960"/>
    </source>
</evidence>
<evidence type="ECO:0000313" key="1">
    <source>
        <dbReference type="EMBL" id="KAJ9050824.1"/>
    </source>
</evidence>
<keyword evidence="2" id="KW-1185">Reference proteome</keyword>
<dbReference type="Proteomes" id="UP001165960">
    <property type="component" value="Unassembled WGS sequence"/>
</dbReference>
<reference evidence="1" key="1">
    <citation type="submission" date="2022-04" db="EMBL/GenBank/DDBJ databases">
        <title>Genome of the entomopathogenic fungus Entomophthora muscae.</title>
        <authorList>
            <person name="Elya C."/>
            <person name="Lovett B.R."/>
            <person name="Lee E."/>
            <person name="Macias A.M."/>
            <person name="Hajek A.E."/>
            <person name="De Bivort B.L."/>
            <person name="Kasson M.T."/>
            <person name="De Fine Licht H.H."/>
            <person name="Stajich J.E."/>
        </authorList>
    </citation>
    <scope>NUCLEOTIDE SEQUENCE</scope>
    <source>
        <strain evidence="1">Berkeley</strain>
    </source>
</reference>
<gene>
    <name evidence="1" type="primary">ATG26_1</name>
    <name evidence="1" type="ORF">DSO57_1010618</name>
</gene>
<name>A0ACC2RL92_9FUNG</name>
<dbReference type="EMBL" id="QTSX02007135">
    <property type="protein sequence ID" value="KAJ9050824.1"/>
    <property type="molecule type" value="Genomic_DNA"/>
</dbReference>
<dbReference type="EC" id="2.4.1.173" evidence="1"/>